<dbReference type="FunFam" id="1.20.1560.10:FF:000040">
    <property type="entry name" value="Multidrug ABC transporter ATP-binding protein"/>
    <property type="match status" value="1"/>
</dbReference>
<organism evidence="12 13">
    <name type="scientific">Desulfosporosinus orientis (strain ATCC 19365 / DSM 765 / NCIMB 8382 / VKM B-1628 / Singapore I)</name>
    <name type="common">Desulfotomaculum orientis</name>
    <dbReference type="NCBI Taxonomy" id="768706"/>
    <lineage>
        <taxon>Bacteria</taxon>
        <taxon>Bacillati</taxon>
        <taxon>Bacillota</taxon>
        <taxon>Clostridia</taxon>
        <taxon>Eubacteriales</taxon>
        <taxon>Desulfitobacteriaceae</taxon>
        <taxon>Desulfosporosinus</taxon>
    </lineage>
</organism>
<keyword evidence="2" id="KW-0813">Transport</keyword>
<evidence type="ECO:0000256" key="1">
    <source>
        <dbReference type="ARBA" id="ARBA00004651"/>
    </source>
</evidence>
<dbReference type="Gene3D" id="3.40.50.300">
    <property type="entry name" value="P-loop containing nucleotide triphosphate hydrolases"/>
    <property type="match status" value="1"/>
</dbReference>
<dbReference type="InterPro" id="IPR011527">
    <property type="entry name" value="ABC1_TM_dom"/>
</dbReference>
<dbReference type="SUPFAM" id="SSF52540">
    <property type="entry name" value="P-loop containing nucleoside triphosphate hydrolases"/>
    <property type="match status" value="1"/>
</dbReference>
<dbReference type="Pfam" id="PF00005">
    <property type="entry name" value="ABC_tran"/>
    <property type="match status" value="1"/>
</dbReference>
<keyword evidence="4 9" id="KW-0812">Transmembrane</keyword>
<dbReference type="HOGENOM" id="CLU_000604_84_3_9"/>
<evidence type="ECO:0000256" key="9">
    <source>
        <dbReference type="SAM" id="Phobius"/>
    </source>
</evidence>
<dbReference type="InterPro" id="IPR017871">
    <property type="entry name" value="ABC_transporter-like_CS"/>
</dbReference>
<feature type="transmembrane region" description="Helical" evidence="9">
    <location>
        <begin position="130"/>
        <end position="149"/>
    </location>
</feature>
<gene>
    <name evidence="12" type="ordered locus">Desor_2078</name>
</gene>
<dbReference type="PROSITE" id="PS00211">
    <property type="entry name" value="ABC_TRANSPORTER_1"/>
    <property type="match status" value="1"/>
</dbReference>
<keyword evidence="3" id="KW-1003">Cell membrane</keyword>
<evidence type="ECO:0000313" key="12">
    <source>
        <dbReference type="EMBL" id="AET67686.1"/>
    </source>
</evidence>
<dbReference type="GO" id="GO:0005886">
    <property type="term" value="C:plasma membrane"/>
    <property type="evidence" value="ECO:0007669"/>
    <property type="project" value="UniProtKB-SubCell"/>
</dbReference>
<dbReference type="PROSITE" id="PS50929">
    <property type="entry name" value="ABC_TM1F"/>
    <property type="match status" value="1"/>
</dbReference>
<keyword evidence="13" id="KW-1185">Reference proteome</keyword>
<dbReference type="FunFam" id="3.40.50.300:FF:000854">
    <property type="entry name" value="Multidrug ABC transporter ATP-binding protein"/>
    <property type="match status" value="1"/>
</dbReference>
<dbReference type="InterPro" id="IPR003593">
    <property type="entry name" value="AAA+_ATPase"/>
</dbReference>
<dbReference type="STRING" id="768706.Desor_2078"/>
<dbReference type="eggNOG" id="COG1132">
    <property type="taxonomic scope" value="Bacteria"/>
</dbReference>
<dbReference type="GO" id="GO:0005524">
    <property type="term" value="F:ATP binding"/>
    <property type="evidence" value="ECO:0007669"/>
    <property type="project" value="UniProtKB-KW"/>
</dbReference>
<dbReference type="SMART" id="SM00382">
    <property type="entry name" value="AAA"/>
    <property type="match status" value="1"/>
</dbReference>
<evidence type="ECO:0000313" key="13">
    <source>
        <dbReference type="Proteomes" id="UP000006346"/>
    </source>
</evidence>
<evidence type="ECO:0000256" key="7">
    <source>
        <dbReference type="ARBA" id="ARBA00022989"/>
    </source>
</evidence>
<dbReference type="PANTHER" id="PTHR43394">
    <property type="entry name" value="ATP-DEPENDENT PERMEASE MDL1, MITOCHONDRIAL"/>
    <property type="match status" value="1"/>
</dbReference>
<protein>
    <submittedName>
        <fullName evidence="12">ABC-type multidrug transport system, ATPase and permease component</fullName>
    </submittedName>
</protein>
<keyword evidence="6" id="KW-0067">ATP-binding</keyword>
<comment type="subcellular location">
    <subcellularLocation>
        <location evidence="1">Cell membrane</location>
        <topology evidence="1">Multi-pass membrane protein</topology>
    </subcellularLocation>
</comment>
<dbReference type="InterPro" id="IPR039421">
    <property type="entry name" value="Type_1_exporter"/>
</dbReference>
<dbReference type="PATRIC" id="fig|768706.3.peg.2092"/>
<keyword evidence="5" id="KW-0547">Nucleotide-binding</keyword>
<dbReference type="EMBL" id="CP003108">
    <property type="protein sequence ID" value="AET67686.1"/>
    <property type="molecule type" value="Genomic_DNA"/>
</dbReference>
<dbReference type="PANTHER" id="PTHR43394:SF1">
    <property type="entry name" value="ATP-BINDING CASSETTE SUB-FAMILY B MEMBER 10, MITOCHONDRIAL"/>
    <property type="match status" value="1"/>
</dbReference>
<keyword evidence="7 9" id="KW-1133">Transmembrane helix</keyword>
<feature type="transmembrane region" description="Helical" evidence="9">
    <location>
        <begin position="155"/>
        <end position="174"/>
    </location>
</feature>
<dbReference type="PROSITE" id="PS50893">
    <property type="entry name" value="ABC_TRANSPORTER_2"/>
    <property type="match status" value="1"/>
</dbReference>
<feature type="transmembrane region" description="Helical" evidence="9">
    <location>
        <begin position="235"/>
        <end position="258"/>
    </location>
</feature>
<feature type="transmembrane region" description="Helical" evidence="9">
    <location>
        <begin position="278"/>
        <end position="296"/>
    </location>
</feature>
<accession>G7W624</accession>
<feature type="domain" description="ABC transmembrane type-1" evidence="11">
    <location>
        <begin position="16"/>
        <end position="298"/>
    </location>
</feature>
<dbReference type="AlphaFoldDB" id="G7W624"/>
<dbReference type="CDD" id="cd18548">
    <property type="entry name" value="ABC_6TM_Tm287_like"/>
    <property type="match status" value="1"/>
</dbReference>
<evidence type="ECO:0000256" key="6">
    <source>
        <dbReference type="ARBA" id="ARBA00022840"/>
    </source>
</evidence>
<dbReference type="OrthoDB" id="9771903at2"/>
<feature type="transmembrane region" description="Helical" evidence="9">
    <location>
        <begin position="12"/>
        <end position="32"/>
    </location>
</feature>
<dbReference type="KEGG" id="dor:Desor_2078"/>
<evidence type="ECO:0000259" key="11">
    <source>
        <dbReference type="PROSITE" id="PS50929"/>
    </source>
</evidence>
<feature type="transmembrane region" description="Helical" evidence="9">
    <location>
        <begin position="52"/>
        <end position="76"/>
    </location>
</feature>
<dbReference type="InterPro" id="IPR027417">
    <property type="entry name" value="P-loop_NTPase"/>
</dbReference>
<name>G7W624_DESOD</name>
<dbReference type="GO" id="GO:0016887">
    <property type="term" value="F:ATP hydrolysis activity"/>
    <property type="evidence" value="ECO:0007669"/>
    <property type="project" value="InterPro"/>
</dbReference>
<feature type="domain" description="ABC transporter" evidence="10">
    <location>
        <begin position="332"/>
        <end position="567"/>
    </location>
</feature>
<evidence type="ECO:0000256" key="5">
    <source>
        <dbReference type="ARBA" id="ARBA00022741"/>
    </source>
</evidence>
<proteinExistence type="predicted"/>
<reference evidence="12 13" key="2">
    <citation type="journal article" date="2012" name="J. Bacteriol.">
        <title>Complete genome sequences of Desulfosporosinus orientis DSM765T, Desulfosporosinus youngiae DSM17734T, Desulfosporosinus meridiei DSM13257T, and Desulfosporosinus acidiphilus DSM22704T.</title>
        <authorList>
            <person name="Pester M."/>
            <person name="Brambilla E."/>
            <person name="Alazard D."/>
            <person name="Rattei T."/>
            <person name="Weinmaier T."/>
            <person name="Han J."/>
            <person name="Lucas S."/>
            <person name="Lapidus A."/>
            <person name="Cheng J.F."/>
            <person name="Goodwin L."/>
            <person name="Pitluck S."/>
            <person name="Peters L."/>
            <person name="Ovchinnikova G."/>
            <person name="Teshima H."/>
            <person name="Detter J.C."/>
            <person name="Han C.S."/>
            <person name="Tapia R."/>
            <person name="Land M.L."/>
            <person name="Hauser L."/>
            <person name="Kyrpides N.C."/>
            <person name="Ivanova N.N."/>
            <person name="Pagani I."/>
            <person name="Huntmann M."/>
            <person name="Wei C.L."/>
            <person name="Davenport K.W."/>
            <person name="Daligault H."/>
            <person name="Chain P.S."/>
            <person name="Chen A."/>
            <person name="Mavromatis K."/>
            <person name="Markowitz V."/>
            <person name="Szeto E."/>
            <person name="Mikhailova N."/>
            <person name="Pati A."/>
            <person name="Wagner M."/>
            <person name="Woyke T."/>
            <person name="Ollivier B."/>
            <person name="Klenk H.P."/>
            <person name="Spring S."/>
            <person name="Loy A."/>
        </authorList>
    </citation>
    <scope>NUCLEOTIDE SEQUENCE [LARGE SCALE GENOMIC DNA]</scope>
    <source>
        <strain evidence="13">ATCC 19365 / DSM 765 / NCIMB 8382 / VKM B-1628</strain>
    </source>
</reference>
<dbReference type="RefSeq" id="WP_014184501.1">
    <property type="nucleotide sequence ID" value="NC_016584.1"/>
</dbReference>
<dbReference type="GO" id="GO:0015421">
    <property type="term" value="F:ABC-type oligopeptide transporter activity"/>
    <property type="evidence" value="ECO:0007669"/>
    <property type="project" value="TreeGrafter"/>
</dbReference>
<sequence>MLKLFKYLKPYSAMLAGALVLIFIQTLGDLYLPTLMSDIINDGVMKGDTKKIMSIGGYMLLVAAGGALSSILASFFSSRSAVGLGTILRSKVFRVVESYSLHEFDKIGTATLITRTTNDINQIQMVTVMILRMMVSAPMMAIGGVIMALQEDKELTWVLAVAIPILAVVIALIASRMIPLFRLVQVKIDKINLVLREKLTGIRVIRAFNTVDFEMKRFDEANVDLTDNYIKVNKIMAFMMPSIMLVMNMTSLAVLWFGGIRISNGSMDLGALSAFTQYAMQIMFSMLMLSLMFIMVPRAQAAAVRINEVLDTVPEITDPKETINSFAEKGHVQFKDVTFSYHGAEMPALQNISFSAHPGQVTAIIGSTGSGKSTLINLIPRFYDVDKGSILIDGVDVREISQETLRRKIGFVPQKAQLFSGTISENIRFGNEKITDEEIRHAADIAQAREFIDNFDEGFEHRITQGGTNVSGGQKQRLSIARALARKPEVYIFDDSFSALDFKTDAKLRAALKREIAEETVIIVAQRVGTVMDADNIIVLDKGQIAGMGTHNELLATCEVYREIVASQLSEEEIA</sequence>
<evidence type="ECO:0000259" key="10">
    <source>
        <dbReference type="PROSITE" id="PS50893"/>
    </source>
</evidence>
<dbReference type="SUPFAM" id="SSF90123">
    <property type="entry name" value="ABC transporter transmembrane region"/>
    <property type="match status" value="1"/>
</dbReference>
<dbReference type="InterPro" id="IPR003439">
    <property type="entry name" value="ABC_transporter-like_ATP-bd"/>
</dbReference>
<dbReference type="InterPro" id="IPR036640">
    <property type="entry name" value="ABC1_TM_sf"/>
</dbReference>
<keyword evidence="8 9" id="KW-0472">Membrane</keyword>
<dbReference type="Gene3D" id="1.20.1560.10">
    <property type="entry name" value="ABC transporter type 1, transmembrane domain"/>
    <property type="match status" value="1"/>
</dbReference>
<evidence type="ECO:0000256" key="3">
    <source>
        <dbReference type="ARBA" id="ARBA00022475"/>
    </source>
</evidence>
<evidence type="ECO:0000256" key="4">
    <source>
        <dbReference type="ARBA" id="ARBA00022692"/>
    </source>
</evidence>
<dbReference type="Pfam" id="PF00664">
    <property type="entry name" value="ABC_membrane"/>
    <property type="match status" value="1"/>
</dbReference>
<dbReference type="Proteomes" id="UP000006346">
    <property type="component" value="Chromosome"/>
</dbReference>
<evidence type="ECO:0000256" key="2">
    <source>
        <dbReference type="ARBA" id="ARBA00022448"/>
    </source>
</evidence>
<reference evidence="13" key="1">
    <citation type="submission" date="2011-11" db="EMBL/GenBank/DDBJ databases">
        <title>Complete sequence of Desulfosporosinus orientis DSM 765.</title>
        <authorList>
            <person name="Lucas S."/>
            <person name="Han J."/>
            <person name="Lapidus A."/>
            <person name="Cheng J.-F."/>
            <person name="Goodwin L."/>
            <person name="Pitluck S."/>
            <person name="Peters L."/>
            <person name="Ovchinnikova G."/>
            <person name="Teshima H."/>
            <person name="Detter J.C."/>
            <person name="Han C."/>
            <person name="Tapia R."/>
            <person name="Land M."/>
            <person name="Hauser L."/>
            <person name="Kyrpides N."/>
            <person name="Ivanova N."/>
            <person name="Pagani I."/>
            <person name="Pester M."/>
            <person name="Spring S."/>
            <person name="Ollivier B."/>
            <person name="Rattei T."/>
            <person name="Klenk H.-P."/>
            <person name="Wagner M."/>
            <person name="Loy A."/>
            <person name="Woyke T."/>
        </authorList>
    </citation>
    <scope>NUCLEOTIDE SEQUENCE [LARGE SCALE GENOMIC DNA]</scope>
    <source>
        <strain evidence="13">ATCC 19365 / DSM 765 / NCIMB 8382 / VKM B-1628</strain>
    </source>
</reference>
<evidence type="ECO:0000256" key="8">
    <source>
        <dbReference type="ARBA" id="ARBA00023136"/>
    </source>
</evidence>